<dbReference type="Proteomes" id="UP000305906">
    <property type="component" value="Unassembled WGS sequence"/>
</dbReference>
<gene>
    <name evidence="2" type="ORF">FE633_04635</name>
</gene>
<evidence type="ECO:0000256" key="1">
    <source>
        <dbReference type="SAM" id="MobiDB-lite"/>
    </source>
</evidence>
<accession>A0A5R9FZG8</accession>
<reference evidence="2 3" key="1">
    <citation type="submission" date="2019-05" db="EMBL/GenBank/DDBJ databases">
        <title>Streptomyces sp. NEAU-C151, a novel actinomycete isolated from soil.</title>
        <authorList>
            <person name="Han L."/>
            <person name="Jiang H."/>
        </authorList>
    </citation>
    <scope>NUCLEOTIDE SEQUENCE [LARGE SCALE GENOMIC DNA]</scope>
    <source>
        <strain evidence="2 3">NEAU-C151</strain>
    </source>
</reference>
<comment type="caution">
    <text evidence="2">The sequence shown here is derived from an EMBL/GenBank/DDBJ whole genome shotgun (WGS) entry which is preliminary data.</text>
</comment>
<protein>
    <submittedName>
        <fullName evidence="2">Uncharacterized protein</fullName>
    </submittedName>
</protein>
<sequence length="65" mass="7495">MTDATKMTKAYEDDPDRGLRSVEEAVRAVQRAFDEIERCNERIRPRTGVRPEGGRRTRRPAAPPR</sequence>
<feature type="region of interest" description="Disordered" evidence="1">
    <location>
        <begin position="42"/>
        <end position="65"/>
    </location>
</feature>
<proteinExistence type="predicted"/>
<dbReference type="AlphaFoldDB" id="A0A5R9FZG8"/>
<keyword evidence="3" id="KW-1185">Reference proteome</keyword>
<evidence type="ECO:0000313" key="3">
    <source>
        <dbReference type="Proteomes" id="UP000305906"/>
    </source>
</evidence>
<dbReference type="EMBL" id="VBZC01000004">
    <property type="protein sequence ID" value="TLS47320.1"/>
    <property type="molecule type" value="Genomic_DNA"/>
</dbReference>
<name>A0A5R9FZG8_9ACTN</name>
<organism evidence="2 3">
    <name type="scientific">Streptomyces montanus</name>
    <dbReference type="NCBI Taxonomy" id="2580423"/>
    <lineage>
        <taxon>Bacteria</taxon>
        <taxon>Bacillati</taxon>
        <taxon>Actinomycetota</taxon>
        <taxon>Actinomycetes</taxon>
        <taxon>Kitasatosporales</taxon>
        <taxon>Streptomycetaceae</taxon>
        <taxon>Streptomyces</taxon>
    </lineage>
</organism>
<evidence type="ECO:0000313" key="2">
    <source>
        <dbReference type="EMBL" id="TLS47320.1"/>
    </source>
</evidence>
<dbReference type="RefSeq" id="WP_138043771.1">
    <property type="nucleotide sequence ID" value="NZ_VBZC01000004.1"/>
</dbReference>